<accession>A0A7R9IZ28</accession>
<dbReference type="SUPFAM" id="SSF57997">
    <property type="entry name" value="Tropomyosin"/>
    <property type="match status" value="1"/>
</dbReference>
<evidence type="ECO:0000256" key="1">
    <source>
        <dbReference type="ARBA" id="ARBA00009036"/>
    </source>
</evidence>
<dbReference type="InterPro" id="IPR000533">
    <property type="entry name" value="Tropomyosin"/>
</dbReference>
<dbReference type="Gene3D" id="1.20.5.400">
    <property type="match status" value="1"/>
</dbReference>
<feature type="coiled-coil region" evidence="4">
    <location>
        <begin position="8"/>
        <end position="169"/>
    </location>
</feature>
<dbReference type="EMBL" id="OE179743">
    <property type="protein sequence ID" value="CAD7569627.1"/>
    <property type="molecule type" value="Genomic_DNA"/>
</dbReference>
<keyword evidence="2 4" id="KW-0175">Coiled coil</keyword>
<evidence type="ECO:0000256" key="2">
    <source>
        <dbReference type="ARBA" id="ARBA00023054"/>
    </source>
</evidence>
<dbReference type="Gene3D" id="1.20.5.170">
    <property type="match status" value="1"/>
</dbReference>
<dbReference type="PRINTS" id="PR00194">
    <property type="entry name" value="TROPOMYOSIN"/>
</dbReference>
<dbReference type="Pfam" id="PF00261">
    <property type="entry name" value="Tropomyosin"/>
    <property type="match status" value="1"/>
</dbReference>
<comment type="similarity">
    <text evidence="1 3">Belongs to the tropomyosin family.</text>
</comment>
<protein>
    <submittedName>
        <fullName evidence="5">(California timema) hypothetical protein</fullName>
    </submittedName>
</protein>
<evidence type="ECO:0000313" key="5">
    <source>
        <dbReference type="EMBL" id="CAD7569627.1"/>
    </source>
</evidence>
<evidence type="ECO:0000256" key="4">
    <source>
        <dbReference type="SAM" id="Coils"/>
    </source>
</evidence>
<dbReference type="FunFam" id="1.20.5.170:FF:000005">
    <property type="entry name" value="Tropomyosin alpha-1 chain"/>
    <property type="match status" value="1"/>
</dbReference>
<sequence>MTGRLRMCKVLENRSQQDEERMDQLTNQLKEARLLAEDADGKSDEVSRKLAFVEDELEVAEDRVKSGDSKIMELEEELKVVGNSLKSLEVSEEKLANALVVLSSTAEDEEIEVRISANQRVEEYKRQIKTLTVKLKEAEARAEFAEKSVKKLQKEVDRLEDLLFSDKEKYKAITDDLDQTFAELTGY</sequence>
<dbReference type="PANTHER" id="PTHR19269">
    <property type="entry name" value="TROPOMYOSIN"/>
    <property type="match status" value="1"/>
</dbReference>
<evidence type="ECO:0000256" key="3">
    <source>
        <dbReference type="RuleBase" id="RU004515"/>
    </source>
</evidence>
<dbReference type="PROSITE" id="PS00326">
    <property type="entry name" value="TROPOMYOSIN"/>
    <property type="match status" value="1"/>
</dbReference>
<name>A0A7R9IZ28_TIMCA</name>
<proteinExistence type="inferred from homology"/>
<gene>
    <name evidence="5" type="ORF">TCMB3V08_LOCUS2357</name>
</gene>
<dbReference type="AlphaFoldDB" id="A0A7R9IZ28"/>
<dbReference type="FunFam" id="1.20.5.170:FF:000001">
    <property type="entry name" value="Tropomyosin alpha-1 chain isoform 1"/>
    <property type="match status" value="1"/>
</dbReference>
<organism evidence="5">
    <name type="scientific">Timema californicum</name>
    <name type="common">California timema</name>
    <name type="synonym">Walking stick</name>
    <dbReference type="NCBI Taxonomy" id="61474"/>
    <lineage>
        <taxon>Eukaryota</taxon>
        <taxon>Metazoa</taxon>
        <taxon>Ecdysozoa</taxon>
        <taxon>Arthropoda</taxon>
        <taxon>Hexapoda</taxon>
        <taxon>Insecta</taxon>
        <taxon>Pterygota</taxon>
        <taxon>Neoptera</taxon>
        <taxon>Polyneoptera</taxon>
        <taxon>Phasmatodea</taxon>
        <taxon>Timematodea</taxon>
        <taxon>Timematoidea</taxon>
        <taxon>Timematidae</taxon>
        <taxon>Timema</taxon>
    </lineage>
</organism>
<reference evidence="5" key="1">
    <citation type="submission" date="2020-11" db="EMBL/GenBank/DDBJ databases">
        <authorList>
            <person name="Tran Van P."/>
        </authorList>
    </citation>
    <scope>NUCLEOTIDE SEQUENCE</scope>
</reference>